<evidence type="ECO:0000259" key="7">
    <source>
        <dbReference type="PROSITE" id="PS51352"/>
    </source>
</evidence>
<dbReference type="NCBIfam" id="TIGR02937">
    <property type="entry name" value="sigma70-ECF"/>
    <property type="match status" value="1"/>
</dbReference>
<feature type="transmembrane region" description="Helical" evidence="6">
    <location>
        <begin position="254"/>
        <end position="277"/>
    </location>
</feature>
<dbReference type="CDD" id="cd06171">
    <property type="entry name" value="Sigma70_r4"/>
    <property type="match status" value="1"/>
</dbReference>
<dbReference type="AlphaFoldDB" id="A0A225DPJ6"/>
<protein>
    <recommendedName>
        <fullName evidence="7">Thioredoxin domain-containing protein</fullName>
    </recommendedName>
</protein>
<dbReference type="GO" id="GO:0030246">
    <property type="term" value="F:carbohydrate binding"/>
    <property type="evidence" value="ECO:0007669"/>
    <property type="project" value="InterPro"/>
</dbReference>
<dbReference type="NCBIfam" id="TIGR03067">
    <property type="entry name" value="Planc_TIGR03067"/>
    <property type="match status" value="1"/>
</dbReference>
<dbReference type="SUPFAM" id="SSF52833">
    <property type="entry name" value="Thioredoxin-like"/>
    <property type="match status" value="1"/>
</dbReference>
<reference evidence="9" key="1">
    <citation type="submission" date="2017-06" db="EMBL/GenBank/DDBJ databases">
        <title>Genome analysis of Fimbriiglobus ruber SP5, the first member of the order Planctomycetales with confirmed chitinolytic capability.</title>
        <authorList>
            <person name="Ravin N.V."/>
            <person name="Rakitin A.L."/>
            <person name="Ivanova A.A."/>
            <person name="Beletsky A.V."/>
            <person name="Kulichevskaya I.S."/>
            <person name="Mardanov A.V."/>
            <person name="Dedysh S.N."/>
        </authorList>
    </citation>
    <scope>NUCLEOTIDE SEQUENCE [LARGE SCALE GENOMIC DNA]</scope>
    <source>
        <strain evidence="9">SP5</strain>
    </source>
</reference>
<dbReference type="Gene3D" id="1.10.10.10">
    <property type="entry name" value="Winged helix-like DNA-binding domain superfamily/Winged helix DNA-binding domain"/>
    <property type="match status" value="1"/>
</dbReference>
<dbReference type="InterPro" id="IPR013249">
    <property type="entry name" value="RNA_pol_sigma70_r4_t2"/>
</dbReference>
<evidence type="ECO:0000256" key="5">
    <source>
        <dbReference type="SAM" id="MobiDB-lite"/>
    </source>
</evidence>
<gene>
    <name evidence="8" type="ORF">FRUB_02820</name>
</gene>
<dbReference type="SUPFAM" id="SSF49452">
    <property type="entry name" value="Starch-binding domain-like"/>
    <property type="match status" value="1"/>
</dbReference>
<sequence>MPDHSLSAIAAGRPDPLGQTADADLLARFAATGDGTAFELLVWRYQRLVYGVCLRVLGHAHDAEDAAQAAFLVLARRADGVRRPAALGGWLARVAYRCAVRVRTRRPDDMPPLPDVPATAFDADAAELSAALDDELNHLPDKYRVALVLCCLQGMTYQQAARLLGCPLGTLSGWVTRGKDLLRARLVRRGITLSAAGWSAYLAEVAAGAADTVASVAGVTRAALGFACQESVTPSARAISIANGVLRMMTLKTVAAATLAGVVAMVGLVGAVALAAAPRAGEPKDKPPTPSAVRPIGKEKTDVERLQGEWIFDAAEMPGIESATSALPWVWESRWIFKGDEVLLTKFAIPYSPGPHIVPELKAGFKIDPTKSPKTIDLTRTEPVVKLLDPTRADGLIQGIYQFLDNDTVRVCLESRMVEDHQRPTTFDIKGRKDRILFTIKRSRKPGTPTPKDATIEVFGPDAKPVEGAVVSTMIMTQLGEKEPTATSPTKTGAGGTATVPVNSGTYGHLFVRSAERKLAGFVICTPASLVNSGRPTVTLMPECRVPGSIVCSQLSASAPTLRWTSVSILRDDYEYGRFISSNGHFDFPVPPGKYTLLADGTYYTRTRKEVTVAAGQTELAFDRFDVPANDLGKLIGKPAPPLKNIKGWKGDPVSLTDLKGKTVLLMFWVDFHAKIGSYSADWMAQLHDFYNLYKDRGLEVIVVVVDRDKTIDTAEGFATRVKENAKTLKRSPDALTFPFRVALLHNDPKFAGRNGLVVGCETMADYGVSYPIFPVLIDKKGNVAGQMYPRDVMPTEEHDFLEKILGGK</sequence>
<dbReference type="InterPro" id="IPR007627">
    <property type="entry name" value="RNA_pol_sigma70_r2"/>
</dbReference>
<dbReference type="Gene3D" id="3.40.30.10">
    <property type="entry name" value="Glutaredoxin"/>
    <property type="match status" value="1"/>
</dbReference>
<keyword evidence="6" id="KW-0812">Transmembrane</keyword>
<organism evidence="8 9">
    <name type="scientific">Fimbriiglobus ruber</name>
    <dbReference type="NCBI Taxonomy" id="1908690"/>
    <lineage>
        <taxon>Bacteria</taxon>
        <taxon>Pseudomonadati</taxon>
        <taxon>Planctomycetota</taxon>
        <taxon>Planctomycetia</taxon>
        <taxon>Gemmatales</taxon>
        <taxon>Gemmataceae</taxon>
        <taxon>Fimbriiglobus</taxon>
    </lineage>
</organism>
<dbReference type="SUPFAM" id="SSF88946">
    <property type="entry name" value="Sigma2 domain of RNA polymerase sigma factors"/>
    <property type="match status" value="1"/>
</dbReference>
<evidence type="ECO:0000256" key="2">
    <source>
        <dbReference type="ARBA" id="ARBA00023015"/>
    </source>
</evidence>
<evidence type="ECO:0000256" key="6">
    <source>
        <dbReference type="SAM" id="Phobius"/>
    </source>
</evidence>
<comment type="similarity">
    <text evidence="1">Belongs to the sigma-70 factor family. ECF subfamily.</text>
</comment>
<name>A0A225DPJ6_9BACT</name>
<dbReference type="InterPro" id="IPR000866">
    <property type="entry name" value="AhpC/TSA"/>
</dbReference>
<dbReference type="InterPro" id="IPR013325">
    <property type="entry name" value="RNA_pol_sigma_r2"/>
</dbReference>
<evidence type="ECO:0000256" key="4">
    <source>
        <dbReference type="ARBA" id="ARBA00023163"/>
    </source>
</evidence>
<dbReference type="InterPro" id="IPR036388">
    <property type="entry name" value="WH-like_DNA-bd_sf"/>
</dbReference>
<evidence type="ECO:0000256" key="1">
    <source>
        <dbReference type="ARBA" id="ARBA00010641"/>
    </source>
</evidence>
<dbReference type="PROSITE" id="PS51352">
    <property type="entry name" value="THIOREDOXIN_2"/>
    <property type="match status" value="1"/>
</dbReference>
<dbReference type="GO" id="GO:0006352">
    <property type="term" value="P:DNA-templated transcription initiation"/>
    <property type="evidence" value="ECO:0007669"/>
    <property type="project" value="InterPro"/>
</dbReference>
<keyword evidence="4" id="KW-0804">Transcription</keyword>
<dbReference type="PANTHER" id="PTHR43133:SF51">
    <property type="entry name" value="RNA POLYMERASE SIGMA FACTOR"/>
    <property type="match status" value="1"/>
</dbReference>
<evidence type="ECO:0000313" key="8">
    <source>
        <dbReference type="EMBL" id="OWK43221.1"/>
    </source>
</evidence>
<dbReference type="OrthoDB" id="6399635at2"/>
<dbReference type="Pfam" id="PF00578">
    <property type="entry name" value="AhpC-TSA"/>
    <property type="match status" value="1"/>
</dbReference>
<dbReference type="GO" id="GO:0016491">
    <property type="term" value="F:oxidoreductase activity"/>
    <property type="evidence" value="ECO:0007669"/>
    <property type="project" value="InterPro"/>
</dbReference>
<dbReference type="InterPro" id="IPR039425">
    <property type="entry name" value="RNA_pol_sigma-70-like"/>
</dbReference>
<keyword evidence="2" id="KW-0805">Transcription regulation</keyword>
<feature type="region of interest" description="Disordered" evidence="5">
    <location>
        <begin position="279"/>
        <end position="298"/>
    </location>
</feature>
<dbReference type="InterPro" id="IPR013766">
    <property type="entry name" value="Thioredoxin_domain"/>
</dbReference>
<evidence type="ECO:0000313" key="9">
    <source>
        <dbReference type="Proteomes" id="UP000214646"/>
    </source>
</evidence>
<comment type="caution">
    <text evidence="8">The sequence shown here is derived from an EMBL/GenBank/DDBJ whole genome shotgun (WGS) entry which is preliminary data.</text>
</comment>
<dbReference type="Gene3D" id="1.10.1740.10">
    <property type="match status" value="1"/>
</dbReference>
<keyword evidence="6" id="KW-0472">Membrane</keyword>
<evidence type="ECO:0000256" key="3">
    <source>
        <dbReference type="ARBA" id="ARBA00023082"/>
    </source>
</evidence>
<keyword evidence="6" id="KW-1133">Transmembrane helix</keyword>
<dbReference type="PANTHER" id="PTHR43133">
    <property type="entry name" value="RNA POLYMERASE ECF-TYPE SIGMA FACTO"/>
    <property type="match status" value="1"/>
</dbReference>
<keyword evidence="9" id="KW-1185">Reference proteome</keyword>
<dbReference type="InterPro" id="IPR036249">
    <property type="entry name" value="Thioredoxin-like_sf"/>
</dbReference>
<dbReference type="Proteomes" id="UP000214646">
    <property type="component" value="Unassembled WGS sequence"/>
</dbReference>
<dbReference type="InterPro" id="IPR013324">
    <property type="entry name" value="RNA_pol_sigma_r3/r4-like"/>
</dbReference>
<dbReference type="EMBL" id="NIDE01000004">
    <property type="protein sequence ID" value="OWK43221.1"/>
    <property type="molecule type" value="Genomic_DNA"/>
</dbReference>
<dbReference type="GO" id="GO:0016209">
    <property type="term" value="F:antioxidant activity"/>
    <property type="evidence" value="ECO:0007669"/>
    <property type="project" value="InterPro"/>
</dbReference>
<dbReference type="Gene3D" id="2.60.40.1120">
    <property type="entry name" value="Carboxypeptidase-like, regulatory domain"/>
    <property type="match status" value="1"/>
</dbReference>
<feature type="domain" description="Thioredoxin" evidence="7">
    <location>
        <begin position="634"/>
        <end position="807"/>
    </location>
</feature>
<dbReference type="Pfam" id="PF04542">
    <property type="entry name" value="Sigma70_r2"/>
    <property type="match status" value="1"/>
</dbReference>
<dbReference type="InterPro" id="IPR014284">
    <property type="entry name" value="RNA_pol_sigma-70_dom"/>
</dbReference>
<dbReference type="InterPro" id="IPR017504">
    <property type="entry name" value="CHP03067_Planctomycetes"/>
</dbReference>
<proteinExistence type="inferred from homology"/>
<accession>A0A225DPJ6</accession>
<dbReference type="SUPFAM" id="SSF88659">
    <property type="entry name" value="Sigma3 and sigma4 domains of RNA polymerase sigma factors"/>
    <property type="match status" value="1"/>
</dbReference>
<dbReference type="Pfam" id="PF08281">
    <property type="entry name" value="Sigma70_r4_2"/>
    <property type="match status" value="1"/>
</dbReference>
<dbReference type="GO" id="GO:0016987">
    <property type="term" value="F:sigma factor activity"/>
    <property type="evidence" value="ECO:0007669"/>
    <property type="project" value="UniProtKB-KW"/>
</dbReference>
<dbReference type="InterPro" id="IPR013784">
    <property type="entry name" value="Carb-bd-like_fold"/>
</dbReference>
<keyword evidence="3" id="KW-0731">Sigma factor</keyword>
<dbReference type="RefSeq" id="WP_088254105.1">
    <property type="nucleotide sequence ID" value="NZ_NIDE01000004.1"/>
</dbReference>
<dbReference type="GO" id="GO:0003677">
    <property type="term" value="F:DNA binding"/>
    <property type="evidence" value="ECO:0007669"/>
    <property type="project" value="InterPro"/>
</dbReference>